<organism evidence="1 2">
    <name type="scientific">Elysia crispata</name>
    <name type="common">lettuce slug</name>
    <dbReference type="NCBI Taxonomy" id="231223"/>
    <lineage>
        <taxon>Eukaryota</taxon>
        <taxon>Metazoa</taxon>
        <taxon>Spiralia</taxon>
        <taxon>Lophotrochozoa</taxon>
        <taxon>Mollusca</taxon>
        <taxon>Gastropoda</taxon>
        <taxon>Heterobranchia</taxon>
        <taxon>Euthyneura</taxon>
        <taxon>Panpulmonata</taxon>
        <taxon>Sacoglossa</taxon>
        <taxon>Placobranchoidea</taxon>
        <taxon>Plakobranchidae</taxon>
        <taxon>Elysia</taxon>
    </lineage>
</organism>
<reference evidence="1" key="1">
    <citation type="journal article" date="2023" name="G3 (Bethesda)">
        <title>A reference genome for the long-term kleptoplast-retaining sea slug Elysia crispata morphotype clarki.</title>
        <authorList>
            <person name="Eastman K.E."/>
            <person name="Pendleton A.L."/>
            <person name="Shaikh M.A."/>
            <person name="Suttiyut T."/>
            <person name="Ogas R."/>
            <person name="Tomko P."/>
            <person name="Gavelis G."/>
            <person name="Widhalm J.R."/>
            <person name="Wisecaver J.H."/>
        </authorList>
    </citation>
    <scope>NUCLEOTIDE SEQUENCE</scope>
    <source>
        <strain evidence="1">ECLA1</strain>
    </source>
</reference>
<evidence type="ECO:0000313" key="1">
    <source>
        <dbReference type="EMBL" id="KAK3764787.1"/>
    </source>
</evidence>
<dbReference type="Proteomes" id="UP001283361">
    <property type="component" value="Unassembled WGS sequence"/>
</dbReference>
<sequence>MCAESVSVPDLTCFPPCVLAPVTLQGERPAGPGTTVLQALADWSTRLFIRTMASLDAMSKKDNPLDYLLEKERPRALSTLTKHKSSNRSARRDITGIYFPLSELISSS</sequence>
<name>A0AAE0ZAC3_9GAST</name>
<gene>
    <name evidence="1" type="ORF">RRG08_046427</name>
</gene>
<dbReference type="AlphaFoldDB" id="A0AAE0ZAC3"/>
<protein>
    <submittedName>
        <fullName evidence="1">Uncharacterized protein</fullName>
    </submittedName>
</protein>
<comment type="caution">
    <text evidence="1">The sequence shown here is derived from an EMBL/GenBank/DDBJ whole genome shotgun (WGS) entry which is preliminary data.</text>
</comment>
<proteinExistence type="predicted"/>
<evidence type="ECO:0000313" key="2">
    <source>
        <dbReference type="Proteomes" id="UP001283361"/>
    </source>
</evidence>
<accession>A0AAE0ZAC3</accession>
<keyword evidence="2" id="KW-1185">Reference proteome</keyword>
<dbReference type="EMBL" id="JAWDGP010004397">
    <property type="protein sequence ID" value="KAK3764787.1"/>
    <property type="molecule type" value="Genomic_DNA"/>
</dbReference>